<keyword evidence="1" id="KW-1133">Transmembrane helix</keyword>
<keyword evidence="4" id="KW-1185">Reference proteome</keyword>
<dbReference type="Pfam" id="PF25266">
    <property type="entry name" value="DUF7865"/>
    <property type="match status" value="1"/>
</dbReference>
<dbReference type="AlphaFoldDB" id="A0AAN7LU92"/>
<dbReference type="PANTHER" id="PTHR34274">
    <property type="entry name" value="TRANSMEMBRANE PROTEIN"/>
    <property type="match status" value="1"/>
</dbReference>
<comment type="caution">
    <text evidence="3">The sequence shown here is derived from an EMBL/GenBank/DDBJ whole genome shotgun (WGS) entry which is preliminary data.</text>
</comment>
<dbReference type="Proteomes" id="UP001346149">
    <property type="component" value="Unassembled WGS sequence"/>
</dbReference>
<reference evidence="3 4" key="1">
    <citation type="journal article" date="2023" name="Hortic Res">
        <title>Pangenome of water caltrop reveals structural variations and asymmetric subgenome divergence after allopolyploidization.</title>
        <authorList>
            <person name="Zhang X."/>
            <person name="Chen Y."/>
            <person name="Wang L."/>
            <person name="Yuan Y."/>
            <person name="Fang M."/>
            <person name="Shi L."/>
            <person name="Lu R."/>
            <person name="Comes H.P."/>
            <person name="Ma Y."/>
            <person name="Chen Y."/>
            <person name="Huang G."/>
            <person name="Zhou Y."/>
            <person name="Zheng Z."/>
            <person name="Qiu Y."/>
        </authorList>
    </citation>
    <scope>NUCLEOTIDE SEQUENCE [LARGE SCALE GENOMIC DNA]</scope>
    <source>
        <strain evidence="3">F231</strain>
    </source>
</reference>
<organism evidence="3 4">
    <name type="scientific">Trapa natans</name>
    <name type="common">Water chestnut</name>
    <dbReference type="NCBI Taxonomy" id="22666"/>
    <lineage>
        <taxon>Eukaryota</taxon>
        <taxon>Viridiplantae</taxon>
        <taxon>Streptophyta</taxon>
        <taxon>Embryophyta</taxon>
        <taxon>Tracheophyta</taxon>
        <taxon>Spermatophyta</taxon>
        <taxon>Magnoliopsida</taxon>
        <taxon>eudicotyledons</taxon>
        <taxon>Gunneridae</taxon>
        <taxon>Pentapetalae</taxon>
        <taxon>rosids</taxon>
        <taxon>malvids</taxon>
        <taxon>Myrtales</taxon>
        <taxon>Lythraceae</taxon>
        <taxon>Trapa</taxon>
    </lineage>
</organism>
<keyword evidence="1" id="KW-0472">Membrane</keyword>
<name>A0AAN7LU92_TRANT</name>
<evidence type="ECO:0000313" key="4">
    <source>
        <dbReference type="Proteomes" id="UP001346149"/>
    </source>
</evidence>
<sequence length="161" mass="17824">MQHVYLTKPVPPPPPSDSVASGFAVICFLHSMIAIVSGGLMMFHASGIYSLSHGIDTAAKLVGSTPRDQLLIRTSDSFAGLLLLAIGLLLLMVSGVRDRDFQAFFAKGCTVLHVFVATWRISVERRVEDLAWDCVRFTVGDILLAFSWLMFVVCTWREKYD</sequence>
<feature type="transmembrane region" description="Helical" evidence="1">
    <location>
        <begin position="77"/>
        <end position="96"/>
    </location>
</feature>
<accession>A0AAN7LU92</accession>
<proteinExistence type="predicted"/>
<dbReference type="PANTHER" id="PTHR34274:SF7">
    <property type="entry name" value="TRANSMEMBRANE PROTEIN"/>
    <property type="match status" value="1"/>
</dbReference>
<evidence type="ECO:0000259" key="2">
    <source>
        <dbReference type="Pfam" id="PF25266"/>
    </source>
</evidence>
<protein>
    <recommendedName>
        <fullName evidence="2">DUF7865 domain-containing protein</fullName>
    </recommendedName>
</protein>
<dbReference type="InterPro" id="IPR057187">
    <property type="entry name" value="DUF7865"/>
</dbReference>
<feature type="transmembrane region" description="Helical" evidence="1">
    <location>
        <begin position="102"/>
        <end position="122"/>
    </location>
</feature>
<keyword evidence="1" id="KW-0812">Transmembrane</keyword>
<feature type="domain" description="DUF7865" evidence="2">
    <location>
        <begin position="20"/>
        <end position="149"/>
    </location>
</feature>
<gene>
    <name evidence="3" type="ORF">SAY86_010681</name>
</gene>
<dbReference type="EMBL" id="JAXQNO010000012">
    <property type="protein sequence ID" value="KAK4786848.1"/>
    <property type="molecule type" value="Genomic_DNA"/>
</dbReference>
<feature type="transmembrane region" description="Helical" evidence="1">
    <location>
        <begin position="134"/>
        <end position="153"/>
    </location>
</feature>
<feature type="transmembrane region" description="Helical" evidence="1">
    <location>
        <begin position="20"/>
        <end position="43"/>
    </location>
</feature>
<evidence type="ECO:0000313" key="3">
    <source>
        <dbReference type="EMBL" id="KAK4786848.1"/>
    </source>
</evidence>
<evidence type="ECO:0000256" key="1">
    <source>
        <dbReference type="SAM" id="Phobius"/>
    </source>
</evidence>